<dbReference type="EMBL" id="FWYF01000001">
    <property type="protein sequence ID" value="SMD31647.1"/>
    <property type="molecule type" value="Genomic_DNA"/>
</dbReference>
<dbReference type="AlphaFoldDB" id="A0A1W2G4Q3"/>
<name>A0A1W2G4Q3_REIFA</name>
<dbReference type="InterPro" id="IPR001240">
    <property type="entry name" value="PRAI_dom"/>
</dbReference>
<evidence type="ECO:0000256" key="2">
    <source>
        <dbReference type="ARBA" id="ARBA00004664"/>
    </source>
</evidence>
<evidence type="ECO:0000256" key="1">
    <source>
        <dbReference type="ARBA" id="ARBA00001164"/>
    </source>
</evidence>
<dbReference type="PANTHER" id="PTHR42894">
    <property type="entry name" value="N-(5'-PHOSPHORIBOSYL)ANTHRANILATE ISOMERASE"/>
    <property type="match status" value="1"/>
</dbReference>
<evidence type="ECO:0000256" key="4">
    <source>
        <dbReference type="ARBA" id="ARBA00022272"/>
    </source>
</evidence>
<accession>A0A1W2G4Q3</accession>
<dbReference type="UniPathway" id="UPA00035">
    <property type="reaction ID" value="UER00042"/>
</dbReference>
<dbReference type="InterPro" id="IPR011060">
    <property type="entry name" value="RibuloseP-bd_barrel"/>
</dbReference>
<evidence type="ECO:0000256" key="9">
    <source>
        <dbReference type="HAMAP-Rule" id="MF_00135"/>
    </source>
</evidence>
<dbReference type="InterPro" id="IPR013785">
    <property type="entry name" value="Aldolase_TIM"/>
</dbReference>
<dbReference type="GO" id="GO:0000162">
    <property type="term" value="P:L-tryptophan biosynthetic process"/>
    <property type="evidence" value="ECO:0007669"/>
    <property type="project" value="UniProtKB-UniRule"/>
</dbReference>
<evidence type="ECO:0000256" key="6">
    <source>
        <dbReference type="ARBA" id="ARBA00022822"/>
    </source>
</evidence>
<proteinExistence type="inferred from homology"/>
<dbReference type="Gene3D" id="3.20.20.70">
    <property type="entry name" value="Aldolase class I"/>
    <property type="match status" value="1"/>
</dbReference>
<feature type="domain" description="N-(5'phosphoribosyl) anthranilate isomerase (PRAI)" evidence="10">
    <location>
        <begin position="4"/>
        <end position="199"/>
    </location>
</feature>
<dbReference type="InterPro" id="IPR044643">
    <property type="entry name" value="TrpF_fam"/>
</dbReference>
<keyword evidence="7 9" id="KW-0057">Aromatic amino acid biosynthesis</keyword>
<dbReference type="GO" id="GO:0004640">
    <property type="term" value="F:phosphoribosylanthranilate isomerase activity"/>
    <property type="evidence" value="ECO:0007669"/>
    <property type="project" value="UniProtKB-UniRule"/>
</dbReference>
<evidence type="ECO:0000313" key="11">
    <source>
        <dbReference type="EMBL" id="SMD31647.1"/>
    </source>
</evidence>
<dbReference type="EC" id="5.3.1.24" evidence="3 9"/>
<dbReference type="HAMAP" id="MF_00135">
    <property type="entry name" value="PRAI"/>
    <property type="match status" value="1"/>
</dbReference>
<reference evidence="11 12" key="1">
    <citation type="submission" date="2017-04" db="EMBL/GenBank/DDBJ databases">
        <authorList>
            <person name="Afonso C.L."/>
            <person name="Miller P.J."/>
            <person name="Scott M.A."/>
            <person name="Spackman E."/>
            <person name="Goraichik I."/>
            <person name="Dimitrov K.M."/>
            <person name="Suarez D.L."/>
            <person name="Swayne D.E."/>
        </authorList>
    </citation>
    <scope>NUCLEOTIDE SEQUENCE [LARGE SCALE GENOMIC DNA]</scope>
    <source>
        <strain evidence="11 12">DSM 26133</strain>
    </source>
</reference>
<evidence type="ECO:0000256" key="8">
    <source>
        <dbReference type="ARBA" id="ARBA00023235"/>
    </source>
</evidence>
<gene>
    <name evidence="9" type="primary">trpF</name>
    <name evidence="11" type="ORF">SAMN04488029_0010</name>
</gene>
<comment type="similarity">
    <text evidence="9">Belongs to the TrpF family.</text>
</comment>
<dbReference type="PANTHER" id="PTHR42894:SF1">
    <property type="entry name" value="N-(5'-PHOSPHORIBOSYL)ANTHRANILATE ISOMERASE"/>
    <property type="match status" value="1"/>
</dbReference>
<dbReference type="SUPFAM" id="SSF51366">
    <property type="entry name" value="Ribulose-phoshate binding barrel"/>
    <property type="match status" value="1"/>
</dbReference>
<comment type="catalytic activity">
    <reaction evidence="1 9">
        <text>N-(5-phospho-beta-D-ribosyl)anthranilate = 1-(2-carboxyphenylamino)-1-deoxy-D-ribulose 5-phosphate</text>
        <dbReference type="Rhea" id="RHEA:21540"/>
        <dbReference type="ChEBI" id="CHEBI:18277"/>
        <dbReference type="ChEBI" id="CHEBI:58613"/>
        <dbReference type="EC" id="5.3.1.24"/>
    </reaction>
</comment>
<comment type="pathway">
    <text evidence="2 9">Amino-acid biosynthesis; L-tryptophan biosynthesis; L-tryptophan from chorismate: step 3/5.</text>
</comment>
<evidence type="ECO:0000256" key="5">
    <source>
        <dbReference type="ARBA" id="ARBA00022605"/>
    </source>
</evidence>
<keyword evidence="12" id="KW-1185">Reference proteome</keyword>
<keyword evidence="5 9" id="KW-0028">Amino-acid biosynthesis</keyword>
<dbReference type="Pfam" id="PF00697">
    <property type="entry name" value="PRAI"/>
    <property type="match status" value="1"/>
</dbReference>
<dbReference type="CDD" id="cd00405">
    <property type="entry name" value="PRAI"/>
    <property type="match status" value="1"/>
</dbReference>
<evidence type="ECO:0000256" key="3">
    <source>
        <dbReference type="ARBA" id="ARBA00012572"/>
    </source>
</evidence>
<dbReference type="Proteomes" id="UP000192472">
    <property type="component" value="Unassembled WGS sequence"/>
</dbReference>
<protein>
    <recommendedName>
        <fullName evidence="4 9">N-(5'-phosphoribosyl)anthranilate isomerase</fullName>
        <shortName evidence="9">PRAI</shortName>
        <ecNumber evidence="3 9">5.3.1.24</ecNumber>
    </recommendedName>
</protein>
<keyword evidence="6 9" id="KW-0822">Tryptophan biosynthesis</keyword>
<dbReference type="RefSeq" id="WP_176214632.1">
    <property type="nucleotide sequence ID" value="NZ_FWYF01000001.1"/>
</dbReference>
<evidence type="ECO:0000313" key="12">
    <source>
        <dbReference type="Proteomes" id="UP000192472"/>
    </source>
</evidence>
<sequence>MKIKVCGIRNQANLAFLNAAEVDFIGFIFYSKSSRNFHDGDIKGAIQSGKKKVGVFVNEAIEEVERLAEAYQLDYLQLHGDESPAYCKQLKTQGYKLLKAFSIYDQLPSNLEEYESVVDYFLFDTKGVSYGGNGTQFDWRVLDEYQLKTPFILSGGIGTQDVVALKSLSHPLLYAVDVNSKFEMAPGLKDEHLLGNFIEELKK</sequence>
<evidence type="ECO:0000256" key="7">
    <source>
        <dbReference type="ARBA" id="ARBA00023141"/>
    </source>
</evidence>
<organism evidence="11 12">
    <name type="scientific">Reichenbachiella faecimaris</name>
    <dbReference type="NCBI Taxonomy" id="692418"/>
    <lineage>
        <taxon>Bacteria</taxon>
        <taxon>Pseudomonadati</taxon>
        <taxon>Bacteroidota</taxon>
        <taxon>Cytophagia</taxon>
        <taxon>Cytophagales</taxon>
        <taxon>Reichenbachiellaceae</taxon>
        <taxon>Reichenbachiella</taxon>
    </lineage>
</organism>
<evidence type="ECO:0000259" key="10">
    <source>
        <dbReference type="Pfam" id="PF00697"/>
    </source>
</evidence>
<keyword evidence="8 9" id="KW-0413">Isomerase</keyword>
<dbReference type="STRING" id="692418.SAMN04488029_0010"/>